<dbReference type="Gene3D" id="3.30.470.20">
    <property type="entry name" value="ATP-grasp fold, B domain"/>
    <property type="match status" value="1"/>
</dbReference>
<proteinExistence type="predicted"/>
<keyword evidence="4" id="KW-1185">Reference proteome</keyword>
<protein>
    <submittedName>
        <fullName evidence="3">Carboxylate--amine ligase</fullName>
    </submittedName>
</protein>
<name>A0ABD5ZSB5_9EURY</name>
<sequence length="394" mass="44155">MSDDPGTVVVTTGHTACLPCLRSLGSRGIRTVVAGDDARTPEFASRFCDERVVTPPHDGDLLAYRDALLGLAARPDVRTLVPTREEDAYLLARYPDLFDRYIDTVSPPSAVLGRVHDRLRLARAAERAGVPVPETRPLGEVDDWSEPLVVKSRYNLLADAYLPDLDERSASQVKSVLHLEPDTPPDLDGLCRTYGHEPVAQEFVPTTEEYMVAALYDHGEPLATYQHRQLRGNTYLGGGGVYRRSAYVPQLDSVARRLLDELDYHGLACIEYMRRPETGEFLLTEINPRMWQSLPSTVRAGADFPYYYWLAATGRASEVECDYDIGVSSHLLKGELSHLLSVRRERSAYMARPSFLRRAAEIGVSCVRDPHFDYLRADDPGPFVRTVANYLRRS</sequence>
<dbReference type="GO" id="GO:0016874">
    <property type="term" value="F:ligase activity"/>
    <property type="evidence" value="ECO:0007669"/>
    <property type="project" value="UniProtKB-KW"/>
</dbReference>
<dbReference type="Gene3D" id="3.40.50.20">
    <property type="match status" value="1"/>
</dbReference>
<keyword evidence="1" id="KW-0067">ATP-binding</keyword>
<dbReference type="Proteomes" id="UP001596398">
    <property type="component" value="Unassembled WGS sequence"/>
</dbReference>
<comment type="caution">
    <text evidence="3">The sequence shown here is derived from an EMBL/GenBank/DDBJ whole genome shotgun (WGS) entry which is preliminary data.</text>
</comment>
<dbReference type="SUPFAM" id="SSF56059">
    <property type="entry name" value="Glutathione synthetase ATP-binding domain-like"/>
    <property type="match status" value="1"/>
</dbReference>
<keyword evidence="3" id="KW-0436">Ligase</keyword>
<evidence type="ECO:0000259" key="2">
    <source>
        <dbReference type="PROSITE" id="PS50975"/>
    </source>
</evidence>
<feature type="domain" description="ATP-grasp" evidence="2">
    <location>
        <begin position="122"/>
        <end position="313"/>
    </location>
</feature>
<dbReference type="PROSITE" id="PS50975">
    <property type="entry name" value="ATP_GRASP"/>
    <property type="match status" value="1"/>
</dbReference>
<evidence type="ECO:0000313" key="4">
    <source>
        <dbReference type="Proteomes" id="UP001596398"/>
    </source>
</evidence>
<dbReference type="AlphaFoldDB" id="A0ABD5ZSB5"/>
<keyword evidence="1" id="KW-0547">Nucleotide-binding</keyword>
<dbReference type="GeneID" id="79267819"/>
<dbReference type="GO" id="GO:0005524">
    <property type="term" value="F:ATP binding"/>
    <property type="evidence" value="ECO:0007669"/>
    <property type="project" value="UniProtKB-UniRule"/>
</dbReference>
<accession>A0ABD5ZSB5</accession>
<gene>
    <name evidence="3" type="ORF">ACFQJ4_12375</name>
</gene>
<dbReference type="EMBL" id="JBHTAP010000001">
    <property type="protein sequence ID" value="MFC7236113.1"/>
    <property type="molecule type" value="Genomic_DNA"/>
</dbReference>
<evidence type="ECO:0000256" key="1">
    <source>
        <dbReference type="PROSITE-ProRule" id="PRU00409"/>
    </source>
</evidence>
<organism evidence="3 4">
    <name type="scientific">Halosegnis marinus</name>
    <dbReference type="NCBI Taxonomy" id="3034023"/>
    <lineage>
        <taxon>Archaea</taxon>
        <taxon>Methanobacteriati</taxon>
        <taxon>Methanobacteriota</taxon>
        <taxon>Stenosarchaea group</taxon>
        <taxon>Halobacteria</taxon>
        <taxon>Halobacteriales</taxon>
        <taxon>Natronomonadaceae</taxon>
        <taxon>Halosegnis</taxon>
    </lineage>
</organism>
<dbReference type="RefSeq" id="WP_276234265.1">
    <property type="nucleotide sequence ID" value="NZ_CP119802.1"/>
</dbReference>
<dbReference type="InterPro" id="IPR011761">
    <property type="entry name" value="ATP-grasp"/>
</dbReference>
<evidence type="ECO:0000313" key="3">
    <source>
        <dbReference type="EMBL" id="MFC7236113.1"/>
    </source>
</evidence>
<reference evidence="3 4" key="1">
    <citation type="journal article" date="2019" name="Int. J. Syst. Evol. Microbiol.">
        <title>The Global Catalogue of Microorganisms (GCM) 10K type strain sequencing project: providing services to taxonomists for standard genome sequencing and annotation.</title>
        <authorList>
            <consortium name="The Broad Institute Genomics Platform"/>
            <consortium name="The Broad Institute Genome Sequencing Center for Infectious Disease"/>
            <person name="Wu L."/>
            <person name="Ma J."/>
        </authorList>
    </citation>
    <scope>NUCLEOTIDE SEQUENCE [LARGE SCALE GENOMIC DNA]</scope>
    <source>
        <strain evidence="3 4">DT85</strain>
    </source>
</reference>